<keyword evidence="11" id="KW-1185">Reference proteome</keyword>
<dbReference type="FunCoup" id="A0A6L2Q6Y4">
    <property type="interactions" value="284"/>
</dbReference>
<dbReference type="Pfam" id="PF10240">
    <property type="entry name" value="DUF2464"/>
    <property type="match status" value="1"/>
</dbReference>
<comment type="caution">
    <text evidence="10">The sequence shown here is derived from an EMBL/GenBank/DDBJ whole genome shotgun (WGS) entry which is preliminary data.</text>
</comment>
<dbReference type="GO" id="GO:0042058">
    <property type="term" value="P:regulation of epidermal growth factor receptor signaling pathway"/>
    <property type="evidence" value="ECO:0007669"/>
    <property type="project" value="TreeGrafter"/>
</dbReference>
<gene>
    <name evidence="10" type="ORF">Cfor_04015</name>
</gene>
<dbReference type="PANTHER" id="PTHR31612:SF2">
    <property type="entry name" value="MULTIVESICULAR BODY SUBUNIT 12A"/>
    <property type="match status" value="1"/>
</dbReference>
<reference evidence="11" key="1">
    <citation type="submission" date="2020-01" db="EMBL/GenBank/DDBJ databases">
        <title>Draft genome sequence of the Termite Coptotermes fromosanus.</title>
        <authorList>
            <person name="Itakura S."/>
            <person name="Yosikawa Y."/>
            <person name="Umezawa K."/>
        </authorList>
    </citation>
    <scope>NUCLEOTIDE SEQUENCE [LARGE SCALE GENOMIC DNA]</scope>
</reference>
<dbReference type="GO" id="GO:0000813">
    <property type="term" value="C:ESCRT I complex"/>
    <property type="evidence" value="ECO:0007669"/>
    <property type="project" value="InterPro"/>
</dbReference>
<evidence type="ECO:0000256" key="6">
    <source>
        <dbReference type="ARBA" id="ARBA00022927"/>
    </source>
</evidence>
<evidence type="ECO:0000313" key="10">
    <source>
        <dbReference type="EMBL" id="GFG40691.1"/>
    </source>
</evidence>
<comment type="subcellular location">
    <subcellularLocation>
        <location evidence="2">Endosome membrane</location>
        <topology evidence="2">Peripheral membrane protein</topology>
    </subcellularLocation>
    <subcellularLocation>
        <location evidence="1">Late endosome membrane</location>
    </subcellularLocation>
</comment>
<keyword evidence="4" id="KW-0813">Transport</keyword>
<feature type="non-terminal residue" evidence="10">
    <location>
        <position position="245"/>
    </location>
</feature>
<dbReference type="InterPro" id="IPR018798">
    <property type="entry name" value="MVB12A/B"/>
</dbReference>
<evidence type="ECO:0000256" key="8">
    <source>
        <dbReference type="ARBA" id="ARBA00053101"/>
    </source>
</evidence>
<comment type="similarity">
    <text evidence="3">Belongs to the MVB12 family.</text>
</comment>
<keyword evidence="6" id="KW-0653">Protein transport</keyword>
<feature type="domain" description="MABP" evidence="9">
    <location>
        <begin position="12"/>
        <end position="156"/>
    </location>
</feature>
<evidence type="ECO:0000256" key="3">
    <source>
        <dbReference type="ARBA" id="ARBA00010432"/>
    </source>
</evidence>
<evidence type="ECO:0000259" key="9">
    <source>
        <dbReference type="PROSITE" id="PS51498"/>
    </source>
</evidence>
<dbReference type="InterPro" id="IPR023341">
    <property type="entry name" value="MABP"/>
</dbReference>
<dbReference type="InterPro" id="IPR040335">
    <property type="entry name" value="MVB12A"/>
</dbReference>
<dbReference type="GO" id="GO:0046755">
    <property type="term" value="P:viral budding"/>
    <property type="evidence" value="ECO:0007669"/>
    <property type="project" value="TreeGrafter"/>
</dbReference>
<dbReference type="GO" id="GO:0015031">
    <property type="term" value="P:protein transport"/>
    <property type="evidence" value="ECO:0007669"/>
    <property type="project" value="UniProtKB-KW"/>
</dbReference>
<dbReference type="Gene3D" id="2.100.10.50">
    <property type="match status" value="1"/>
</dbReference>
<comment type="function">
    <text evidence="8">Component of the ESCRT-I complex, a regulator of vesicular trafficking process. Required for the sorting of endocytic ubiquitinated cargos into multivesicular bodies.</text>
</comment>
<dbReference type="GO" id="GO:0032510">
    <property type="term" value="P:endosome to lysosome transport via multivesicular body sorting pathway"/>
    <property type="evidence" value="ECO:0007669"/>
    <property type="project" value="TreeGrafter"/>
</dbReference>
<dbReference type="GO" id="GO:0005829">
    <property type="term" value="C:cytosol"/>
    <property type="evidence" value="ECO:0007669"/>
    <property type="project" value="TreeGrafter"/>
</dbReference>
<evidence type="ECO:0000256" key="2">
    <source>
        <dbReference type="ARBA" id="ARBA00004481"/>
    </source>
</evidence>
<dbReference type="AlphaFoldDB" id="A0A6L2Q6Y4"/>
<evidence type="ECO:0000256" key="4">
    <source>
        <dbReference type="ARBA" id="ARBA00022448"/>
    </source>
</evidence>
<dbReference type="Proteomes" id="UP000502823">
    <property type="component" value="Unassembled WGS sequence"/>
</dbReference>
<dbReference type="GO" id="GO:0032801">
    <property type="term" value="P:receptor catabolic process"/>
    <property type="evidence" value="ECO:0007669"/>
    <property type="project" value="TreeGrafter"/>
</dbReference>
<dbReference type="FunFam" id="2.100.10.50:FF:000002">
    <property type="entry name" value="Multivesicular body subunit 12B"/>
    <property type="match status" value="1"/>
</dbReference>
<dbReference type="PROSITE" id="PS51498">
    <property type="entry name" value="MABP"/>
    <property type="match status" value="1"/>
</dbReference>
<dbReference type="EMBL" id="BLKM01002325">
    <property type="protein sequence ID" value="GFG40691.1"/>
    <property type="molecule type" value="Genomic_DNA"/>
</dbReference>
<name>A0A6L2Q6Y4_COPFO</name>
<protein>
    <recommendedName>
        <fullName evidence="9">MABP domain-containing protein</fullName>
    </recommendedName>
</protein>
<accession>A0A6L2Q6Y4</accession>
<dbReference type="InParanoid" id="A0A6L2Q6Y4"/>
<dbReference type="OrthoDB" id="6021306at2759"/>
<dbReference type="PANTHER" id="PTHR31612">
    <property type="entry name" value="MULTIVESICULAR BODY SUBUNIT 12A"/>
    <property type="match status" value="1"/>
</dbReference>
<dbReference type="GO" id="GO:0019075">
    <property type="term" value="P:virus maturation"/>
    <property type="evidence" value="ECO:0007669"/>
    <property type="project" value="TreeGrafter"/>
</dbReference>
<proteinExistence type="inferred from homology"/>
<dbReference type="GO" id="GO:0031902">
    <property type="term" value="C:late endosome membrane"/>
    <property type="evidence" value="ECO:0007669"/>
    <property type="project" value="UniProtKB-SubCell"/>
</dbReference>
<sequence length="245" mass="26837">MMQQVYKTLPDDRPIMSINVIEDPDKCPTGFVVISRTHDQDSDADLWRDGSFFGKKMTRYICLSKTEGISDFIVDSVAVINEKEIPPEGYALITRTADSDQKAWRKRQLCYKLVRREQAASAVTDIIIMGRLKKAPVGFSLAGEINGMTVCFKCGPSVAPVNKPTATQPSQLLYSLSPASTHVPHTQISQPPSVVSVVNKAPINGVTGGDSPHEYEQLMFLQPSRPAPRPPGASHNTYATLAAYS</sequence>
<keyword evidence="5" id="KW-0967">Endosome</keyword>
<keyword evidence="7" id="KW-0472">Membrane</keyword>
<evidence type="ECO:0000313" key="11">
    <source>
        <dbReference type="Proteomes" id="UP000502823"/>
    </source>
</evidence>
<evidence type="ECO:0000256" key="1">
    <source>
        <dbReference type="ARBA" id="ARBA00004414"/>
    </source>
</evidence>
<evidence type="ECO:0000256" key="5">
    <source>
        <dbReference type="ARBA" id="ARBA00022753"/>
    </source>
</evidence>
<organism evidence="10 11">
    <name type="scientific">Coptotermes formosanus</name>
    <name type="common">Formosan subterranean termite</name>
    <dbReference type="NCBI Taxonomy" id="36987"/>
    <lineage>
        <taxon>Eukaryota</taxon>
        <taxon>Metazoa</taxon>
        <taxon>Ecdysozoa</taxon>
        <taxon>Arthropoda</taxon>
        <taxon>Hexapoda</taxon>
        <taxon>Insecta</taxon>
        <taxon>Pterygota</taxon>
        <taxon>Neoptera</taxon>
        <taxon>Polyneoptera</taxon>
        <taxon>Dictyoptera</taxon>
        <taxon>Blattodea</taxon>
        <taxon>Blattoidea</taxon>
        <taxon>Termitoidae</taxon>
        <taxon>Rhinotermitidae</taxon>
        <taxon>Coptotermes</taxon>
    </lineage>
</organism>
<evidence type="ECO:0000256" key="7">
    <source>
        <dbReference type="ARBA" id="ARBA00023136"/>
    </source>
</evidence>